<evidence type="ECO:0000313" key="1">
    <source>
        <dbReference type="EMBL" id="KAI9912304.1"/>
    </source>
</evidence>
<proteinExistence type="predicted"/>
<comment type="caution">
    <text evidence="1">The sequence shown here is derived from an EMBL/GenBank/DDBJ whole genome shotgun (WGS) entry which is preliminary data.</text>
</comment>
<reference evidence="1 2" key="1">
    <citation type="journal article" date="2022" name="bioRxiv">
        <title>The genome of the oomycete Peronosclerospora sorghi, a cosmopolitan pathogen of maize and sorghum, is inflated with dispersed pseudogenes.</title>
        <authorList>
            <person name="Fletcher K."/>
            <person name="Martin F."/>
            <person name="Isakeit T."/>
            <person name="Cavanaugh K."/>
            <person name="Magill C."/>
            <person name="Michelmore R."/>
        </authorList>
    </citation>
    <scope>NUCLEOTIDE SEQUENCE [LARGE SCALE GENOMIC DNA]</scope>
    <source>
        <strain evidence="1">P6</strain>
    </source>
</reference>
<protein>
    <submittedName>
        <fullName evidence="1">Uncharacterized protein</fullName>
    </submittedName>
</protein>
<sequence length="127" mass="14431">MRIVAYPFALFVVLASAQTWEEEKVDEAFTNWLTEILSTEKYYSEKMTERVCWSSVSSVKTQLLANGRNYCVHMQGCLSESLGISESLVGHCSESCQPNDYVLKYYFAAWENVFNITSIKPANEGDC</sequence>
<dbReference type="Proteomes" id="UP001163321">
    <property type="component" value="Chromosome 5"/>
</dbReference>
<evidence type="ECO:0000313" key="2">
    <source>
        <dbReference type="Proteomes" id="UP001163321"/>
    </source>
</evidence>
<accession>A0ACC0W2H9</accession>
<gene>
    <name evidence="1" type="ORF">PsorP6_009826</name>
</gene>
<dbReference type="EMBL" id="CM047584">
    <property type="protein sequence ID" value="KAI9912304.1"/>
    <property type="molecule type" value="Genomic_DNA"/>
</dbReference>
<keyword evidence="2" id="KW-1185">Reference proteome</keyword>
<name>A0ACC0W2H9_9STRA</name>
<organism evidence="1 2">
    <name type="scientific">Peronosclerospora sorghi</name>
    <dbReference type="NCBI Taxonomy" id="230839"/>
    <lineage>
        <taxon>Eukaryota</taxon>
        <taxon>Sar</taxon>
        <taxon>Stramenopiles</taxon>
        <taxon>Oomycota</taxon>
        <taxon>Peronosporomycetes</taxon>
        <taxon>Peronosporales</taxon>
        <taxon>Peronosporaceae</taxon>
        <taxon>Peronosclerospora</taxon>
    </lineage>
</organism>